<dbReference type="Gene3D" id="3.40.190.10">
    <property type="entry name" value="Periplasmic binding protein-like II"/>
    <property type="match status" value="1"/>
</dbReference>
<evidence type="ECO:0000256" key="1">
    <source>
        <dbReference type="ARBA" id="ARBA00022475"/>
    </source>
</evidence>
<dbReference type="OrthoDB" id="2515046at2"/>
<protein>
    <submittedName>
        <fullName evidence="7">Multiple sugar transport system substrate-binding protein</fullName>
    </submittedName>
</protein>
<dbReference type="SUPFAM" id="SSF53850">
    <property type="entry name" value="Periplasmic binding protein-like II"/>
    <property type="match status" value="1"/>
</dbReference>
<keyword evidence="7" id="KW-0813">Transport</keyword>
<keyword evidence="2 6" id="KW-0732">Signal</keyword>
<accession>A0A1C5GZI5</accession>
<feature type="chain" id="PRO_5038704563" evidence="6">
    <location>
        <begin position="29"/>
        <end position="448"/>
    </location>
</feature>
<proteinExistence type="predicted"/>
<dbReference type="AlphaFoldDB" id="A0A1C5GZI5"/>
<evidence type="ECO:0000256" key="5">
    <source>
        <dbReference type="ARBA" id="ARBA00023288"/>
    </source>
</evidence>
<keyword evidence="5" id="KW-0449">Lipoprotein</keyword>
<evidence type="ECO:0000313" key="7">
    <source>
        <dbReference type="EMBL" id="SCG39017.1"/>
    </source>
</evidence>
<reference evidence="8" key="1">
    <citation type="submission" date="2016-06" db="EMBL/GenBank/DDBJ databases">
        <authorList>
            <person name="Varghese N."/>
            <person name="Submissions Spin"/>
        </authorList>
    </citation>
    <scope>NUCLEOTIDE SEQUENCE [LARGE SCALE GENOMIC DNA]</scope>
    <source>
        <strain evidence="8">DSM 45161</strain>
    </source>
</reference>
<dbReference type="PANTHER" id="PTHR43649">
    <property type="entry name" value="ARABINOSE-BINDING PROTEIN-RELATED"/>
    <property type="match status" value="1"/>
</dbReference>
<gene>
    <name evidence="7" type="ORF">GA0070614_0588</name>
</gene>
<dbReference type="Pfam" id="PF01547">
    <property type="entry name" value="SBP_bac_1"/>
    <property type="match status" value="1"/>
</dbReference>
<dbReference type="PANTHER" id="PTHR43649:SF33">
    <property type="entry name" value="POLYGALACTURONAN_RHAMNOGALACTURONAN-BINDING PROTEIN YTCQ"/>
    <property type="match status" value="1"/>
</dbReference>
<sequence>MRQLRGLRRGRRFLLVGLVLTMALTGCGSGSTSSDDGAAAGGRKPGEKIEMTFWSWVPGVDKAVALWNSKNPEVQVKLEKIPSGSSGGYAKMLAALKAGSGAPDLAQVEYQEIPGFLLENNLVDLSKYGAKDDAGKFVEWQWKQGVFGDAVYAIPQASGPMGFFYRQDLFDKWGIQPPKTWTEFRQAAQTIRSKDPKAYISTFPPGNSAWFTALAWQAGGKWFGVDGESWTVNINNPETRKVAEYWDGMVREKLVKTEPDFANGWYKDLQEGAVVGWVSAQWGDAILSGNAPKTAGKWRVAPMPQWEGQPFTSSNWGGSSTAVLKGARYPKEAKEFAVWLNTAPESINLLIEGGYGWPAAKDALEGSALDRKYDFFGGQEINDIFAEADKAVDKDWSWVPTTAATYQHLNDGFQKAIAGQGTFLDAVEAAQAKTEADLKAKGLKVQAG</sequence>
<evidence type="ECO:0000256" key="4">
    <source>
        <dbReference type="ARBA" id="ARBA00023139"/>
    </source>
</evidence>
<keyword evidence="7" id="KW-0762">Sugar transport</keyword>
<feature type="signal peptide" evidence="6">
    <location>
        <begin position="1"/>
        <end position="28"/>
    </location>
</feature>
<dbReference type="InterPro" id="IPR050490">
    <property type="entry name" value="Bact_solute-bd_prot1"/>
</dbReference>
<organism evidence="7 8">
    <name type="scientific">Micromonospora coxensis</name>
    <dbReference type="NCBI Taxonomy" id="356852"/>
    <lineage>
        <taxon>Bacteria</taxon>
        <taxon>Bacillati</taxon>
        <taxon>Actinomycetota</taxon>
        <taxon>Actinomycetes</taxon>
        <taxon>Micromonosporales</taxon>
        <taxon>Micromonosporaceae</taxon>
        <taxon>Micromonospora</taxon>
    </lineage>
</organism>
<keyword evidence="3" id="KW-0472">Membrane</keyword>
<evidence type="ECO:0000313" key="8">
    <source>
        <dbReference type="Proteomes" id="UP000198215"/>
    </source>
</evidence>
<evidence type="ECO:0000256" key="2">
    <source>
        <dbReference type="ARBA" id="ARBA00022729"/>
    </source>
</evidence>
<dbReference type="Proteomes" id="UP000198215">
    <property type="component" value="Chromosome I"/>
</dbReference>
<evidence type="ECO:0000256" key="3">
    <source>
        <dbReference type="ARBA" id="ARBA00023136"/>
    </source>
</evidence>
<dbReference type="EMBL" id="LT607753">
    <property type="protein sequence ID" value="SCG39017.1"/>
    <property type="molecule type" value="Genomic_DNA"/>
</dbReference>
<dbReference type="InterPro" id="IPR006059">
    <property type="entry name" value="SBP"/>
</dbReference>
<dbReference type="PROSITE" id="PS51257">
    <property type="entry name" value="PROKAR_LIPOPROTEIN"/>
    <property type="match status" value="1"/>
</dbReference>
<keyword evidence="4" id="KW-0564">Palmitate</keyword>
<keyword evidence="1" id="KW-1003">Cell membrane</keyword>
<evidence type="ECO:0000256" key="6">
    <source>
        <dbReference type="SAM" id="SignalP"/>
    </source>
</evidence>
<name>A0A1C5GZI5_9ACTN</name>
<keyword evidence="8" id="KW-1185">Reference proteome</keyword>